<dbReference type="InterPro" id="IPR052160">
    <property type="entry name" value="Gypsy_RT_Integrase-like"/>
</dbReference>
<sequence>MPLNNILVYELFDICGIDFMRPYLLSFFNKYILVAVDYMYKWVEAIATQTNDAKVVLKFLRKNIFTRLGTPKAIISDEGTHS</sequence>
<protein>
    <recommendedName>
        <fullName evidence="1">Integrase catalytic domain-containing protein</fullName>
    </recommendedName>
</protein>
<dbReference type="AlphaFoldDB" id="A0A2I0A469"/>
<keyword evidence="3" id="KW-1185">Reference proteome</keyword>
<dbReference type="InterPro" id="IPR036397">
    <property type="entry name" value="RNaseH_sf"/>
</dbReference>
<dbReference type="SUPFAM" id="SSF53098">
    <property type="entry name" value="Ribonuclease H-like"/>
    <property type="match status" value="1"/>
</dbReference>
<dbReference type="OrthoDB" id="766054at2759"/>
<proteinExistence type="predicted"/>
<dbReference type="Proteomes" id="UP000236161">
    <property type="component" value="Unassembled WGS sequence"/>
</dbReference>
<gene>
    <name evidence="2" type="ORF">AXF42_Ash013402</name>
</gene>
<evidence type="ECO:0000313" key="3">
    <source>
        <dbReference type="Proteomes" id="UP000236161"/>
    </source>
</evidence>
<dbReference type="GO" id="GO:0003676">
    <property type="term" value="F:nucleic acid binding"/>
    <property type="evidence" value="ECO:0007669"/>
    <property type="project" value="InterPro"/>
</dbReference>
<dbReference type="EMBL" id="KZ452026">
    <property type="protein sequence ID" value="PKA50313.1"/>
    <property type="molecule type" value="Genomic_DNA"/>
</dbReference>
<evidence type="ECO:0000259" key="1">
    <source>
        <dbReference type="PROSITE" id="PS50994"/>
    </source>
</evidence>
<evidence type="ECO:0000313" key="2">
    <source>
        <dbReference type="EMBL" id="PKA50313.1"/>
    </source>
</evidence>
<dbReference type="PANTHER" id="PTHR47266">
    <property type="entry name" value="ENDONUCLEASE-RELATED"/>
    <property type="match status" value="1"/>
</dbReference>
<organism evidence="2 3">
    <name type="scientific">Apostasia shenzhenica</name>
    <dbReference type="NCBI Taxonomy" id="1088818"/>
    <lineage>
        <taxon>Eukaryota</taxon>
        <taxon>Viridiplantae</taxon>
        <taxon>Streptophyta</taxon>
        <taxon>Embryophyta</taxon>
        <taxon>Tracheophyta</taxon>
        <taxon>Spermatophyta</taxon>
        <taxon>Magnoliopsida</taxon>
        <taxon>Liliopsida</taxon>
        <taxon>Asparagales</taxon>
        <taxon>Orchidaceae</taxon>
        <taxon>Apostasioideae</taxon>
        <taxon>Apostasia</taxon>
    </lineage>
</organism>
<dbReference type="Gene3D" id="3.30.420.10">
    <property type="entry name" value="Ribonuclease H-like superfamily/Ribonuclease H"/>
    <property type="match status" value="1"/>
</dbReference>
<dbReference type="InterPro" id="IPR001584">
    <property type="entry name" value="Integrase_cat-core"/>
</dbReference>
<feature type="domain" description="Integrase catalytic" evidence="1">
    <location>
        <begin position="1"/>
        <end position="82"/>
    </location>
</feature>
<dbReference type="GO" id="GO:0015074">
    <property type="term" value="P:DNA integration"/>
    <property type="evidence" value="ECO:0007669"/>
    <property type="project" value="InterPro"/>
</dbReference>
<reference evidence="2 3" key="1">
    <citation type="journal article" date="2017" name="Nature">
        <title>The Apostasia genome and the evolution of orchids.</title>
        <authorList>
            <person name="Zhang G.Q."/>
            <person name="Liu K.W."/>
            <person name="Li Z."/>
            <person name="Lohaus R."/>
            <person name="Hsiao Y.Y."/>
            <person name="Niu S.C."/>
            <person name="Wang J.Y."/>
            <person name="Lin Y.C."/>
            <person name="Xu Q."/>
            <person name="Chen L.J."/>
            <person name="Yoshida K."/>
            <person name="Fujiwara S."/>
            <person name="Wang Z.W."/>
            <person name="Zhang Y.Q."/>
            <person name="Mitsuda N."/>
            <person name="Wang M."/>
            <person name="Liu G.H."/>
            <person name="Pecoraro L."/>
            <person name="Huang H.X."/>
            <person name="Xiao X.J."/>
            <person name="Lin M."/>
            <person name="Wu X.Y."/>
            <person name="Wu W.L."/>
            <person name="Chen Y.Y."/>
            <person name="Chang S.B."/>
            <person name="Sakamoto S."/>
            <person name="Ohme-Takagi M."/>
            <person name="Yagi M."/>
            <person name="Zeng S.J."/>
            <person name="Shen C.Y."/>
            <person name="Yeh C.M."/>
            <person name="Luo Y.B."/>
            <person name="Tsai W.C."/>
            <person name="Van de Peer Y."/>
            <person name="Liu Z.J."/>
        </authorList>
    </citation>
    <scope>NUCLEOTIDE SEQUENCE [LARGE SCALE GENOMIC DNA]</scope>
    <source>
        <strain evidence="3">cv. Shenzhen</strain>
        <tissue evidence="2">Stem</tissue>
    </source>
</reference>
<name>A0A2I0A469_9ASPA</name>
<dbReference type="InterPro" id="IPR012337">
    <property type="entry name" value="RNaseH-like_sf"/>
</dbReference>
<accession>A0A2I0A469</accession>
<dbReference type="STRING" id="1088818.A0A2I0A469"/>
<dbReference type="PROSITE" id="PS50994">
    <property type="entry name" value="INTEGRASE"/>
    <property type="match status" value="1"/>
</dbReference>